<evidence type="ECO:0000313" key="6">
    <source>
        <dbReference type="Proteomes" id="UP000178486"/>
    </source>
</evidence>
<dbReference type="CDD" id="cd02440">
    <property type="entry name" value="AdoMet_MTases"/>
    <property type="match status" value="1"/>
</dbReference>
<dbReference type="AlphaFoldDB" id="A0A1F7JFR8"/>
<keyword evidence="2" id="KW-0328">Glycosyltransferase</keyword>
<gene>
    <name evidence="5" type="ORF">A3B56_00195</name>
</gene>
<organism evidence="5 6">
    <name type="scientific">Candidatus Roizmanbacteria bacterium RIFCSPLOWO2_01_FULL_45_11</name>
    <dbReference type="NCBI Taxonomy" id="1802070"/>
    <lineage>
        <taxon>Bacteria</taxon>
        <taxon>Candidatus Roizmaniibacteriota</taxon>
    </lineage>
</organism>
<dbReference type="SUPFAM" id="SSF53448">
    <property type="entry name" value="Nucleotide-diphospho-sugar transferases"/>
    <property type="match status" value="1"/>
</dbReference>
<proteinExistence type="inferred from homology"/>
<dbReference type="CDD" id="cd04186">
    <property type="entry name" value="GT_2_like_c"/>
    <property type="match status" value="1"/>
</dbReference>
<keyword evidence="3" id="KW-0808">Transferase</keyword>
<reference evidence="5 6" key="1">
    <citation type="journal article" date="2016" name="Nat. Commun.">
        <title>Thousands of microbial genomes shed light on interconnected biogeochemical processes in an aquifer system.</title>
        <authorList>
            <person name="Anantharaman K."/>
            <person name="Brown C.T."/>
            <person name="Hug L.A."/>
            <person name="Sharon I."/>
            <person name="Castelle C.J."/>
            <person name="Probst A.J."/>
            <person name="Thomas B.C."/>
            <person name="Singh A."/>
            <person name="Wilkins M.J."/>
            <person name="Karaoz U."/>
            <person name="Brodie E.L."/>
            <person name="Williams K.H."/>
            <person name="Hubbard S.S."/>
            <person name="Banfield J.F."/>
        </authorList>
    </citation>
    <scope>NUCLEOTIDE SEQUENCE [LARGE SCALE GENOMIC DNA]</scope>
</reference>
<sequence>MHHREKNITVSVIVLNVNGFQLTSNCVDSLFTSTYPNIEVLIFDNASTDNSYTQLKKRYVNNSNVHMIRSTKQRYFTGGNNDAATYATGDILFFLNNDTIVDQHCISHLVKEITNKPYRLVQPKILWKNNKQRIDNVGGRYSWLGYGHAVGRDEIDRGQYDQPAEYDYVNGTAIMMHKKFFLSLRGFDETFHYFYEDVDVCLRARNNGGSCFSVPNAVVYHEGSKTFKNIGIQPFIRRTIRENRIKTMVKNEPSNIQLTIKYPLLQLSHLLLSLTDTFIHNHSTIIPTLINKHRIGELKSHMYKWPFSLLDVGCGSGRYVQLAQDSGINATGIDKIPQHTPYTKQVSVEKFSSEKKYDVITLYHVIEHITSPEEMLRKIKTILEPDGLLVIEVPLVGNLTERFLQRNYFAYYDKTHKHFFSKHDVLELCNSSGFYVIGRGFTLYAFPLTVITTGFRIGFLKGITGIMIFLPLKILTMVGYNEEIVRFYVRPTSRKM</sequence>
<dbReference type="SUPFAM" id="SSF53335">
    <property type="entry name" value="S-adenosyl-L-methionine-dependent methyltransferases"/>
    <property type="match status" value="1"/>
</dbReference>
<dbReference type="Pfam" id="PF13489">
    <property type="entry name" value="Methyltransf_23"/>
    <property type="match status" value="1"/>
</dbReference>
<dbReference type="Pfam" id="PF00535">
    <property type="entry name" value="Glycos_transf_2"/>
    <property type="match status" value="1"/>
</dbReference>
<dbReference type="PANTHER" id="PTHR43179:SF12">
    <property type="entry name" value="GALACTOFURANOSYLTRANSFERASE GLFT2"/>
    <property type="match status" value="1"/>
</dbReference>
<evidence type="ECO:0000313" key="5">
    <source>
        <dbReference type="EMBL" id="OGK54458.1"/>
    </source>
</evidence>
<comment type="similarity">
    <text evidence="1">Belongs to the glycosyltransferase 2 family.</text>
</comment>
<dbReference type="GO" id="GO:0016757">
    <property type="term" value="F:glycosyltransferase activity"/>
    <property type="evidence" value="ECO:0007669"/>
    <property type="project" value="UniProtKB-KW"/>
</dbReference>
<dbReference type="InterPro" id="IPR001173">
    <property type="entry name" value="Glyco_trans_2-like"/>
</dbReference>
<accession>A0A1F7JFR8</accession>
<dbReference type="InterPro" id="IPR029063">
    <property type="entry name" value="SAM-dependent_MTases_sf"/>
</dbReference>
<dbReference type="EMBL" id="MGAU01000031">
    <property type="protein sequence ID" value="OGK54458.1"/>
    <property type="molecule type" value="Genomic_DNA"/>
</dbReference>
<evidence type="ECO:0000259" key="4">
    <source>
        <dbReference type="Pfam" id="PF00535"/>
    </source>
</evidence>
<dbReference type="InterPro" id="IPR029044">
    <property type="entry name" value="Nucleotide-diphossugar_trans"/>
</dbReference>
<dbReference type="PANTHER" id="PTHR43179">
    <property type="entry name" value="RHAMNOSYLTRANSFERASE WBBL"/>
    <property type="match status" value="1"/>
</dbReference>
<comment type="caution">
    <text evidence="5">The sequence shown here is derived from an EMBL/GenBank/DDBJ whole genome shotgun (WGS) entry which is preliminary data.</text>
</comment>
<dbReference type="Gene3D" id="3.90.550.10">
    <property type="entry name" value="Spore Coat Polysaccharide Biosynthesis Protein SpsA, Chain A"/>
    <property type="match status" value="1"/>
</dbReference>
<feature type="domain" description="Glycosyltransferase 2-like" evidence="4">
    <location>
        <begin position="11"/>
        <end position="148"/>
    </location>
</feature>
<dbReference type="Gene3D" id="3.40.50.150">
    <property type="entry name" value="Vaccinia Virus protein VP39"/>
    <property type="match status" value="1"/>
</dbReference>
<evidence type="ECO:0000256" key="3">
    <source>
        <dbReference type="ARBA" id="ARBA00022679"/>
    </source>
</evidence>
<evidence type="ECO:0000256" key="2">
    <source>
        <dbReference type="ARBA" id="ARBA00022676"/>
    </source>
</evidence>
<name>A0A1F7JFR8_9BACT</name>
<dbReference type="Proteomes" id="UP000178486">
    <property type="component" value="Unassembled WGS sequence"/>
</dbReference>
<evidence type="ECO:0000256" key="1">
    <source>
        <dbReference type="ARBA" id="ARBA00006739"/>
    </source>
</evidence>
<protein>
    <recommendedName>
        <fullName evidence="4">Glycosyltransferase 2-like domain-containing protein</fullName>
    </recommendedName>
</protein>